<accession>A0A371PGU6</accession>
<keyword evidence="2" id="KW-1185">Reference proteome</keyword>
<dbReference type="PANTHER" id="PTHR30469">
    <property type="entry name" value="MULTIDRUG RESISTANCE PROTEIN MDTA"/>
    <property type="match status" value="1"/>
</dbReference>
<protein>
    <submittedName>
        <fullName evidence="1">Biotin/lipoyl-binding protein</fullName>
    </submittedName>
</protein>
<dbReference type="Proteomes" id="UP000261905">
    <property type="component" value="Unassembled WGS sequence"/>
</dbReference>
<evidence type="ECO:0000313" key="1">
    <source>
        <dbReference type="EMBL" id="REK75152.1"/>
    </source>
</evidence>
<dbReference type="EMBL" id="QUBQ01000002">
    <property type="protein sequence ID" value="REK75152.1"/>
    <property type="molecule type" value="Genomic_DNA"/>
</dbReference>
<dbReference type="SUPFAM" id="SSF111369">
    <property type="entry name" value="HlyD-like secretion proteins"/>
    <property type="match status" value="1"/>
</dbReference>
<proteinExistence type="predicted"/>
<dbReference type="RefSeq" id="WP_116047058.1">
    <property type="nucleotide sequence ID" value="NZ_QUBQ01000002.1"/>
</dbReference>
<dbReference type="GO" id="GO:0015562">
    <property type="term" value="F:efflux transmembrane transporter activity"/>
    <property type="evidence" value="ECO:0007669"/>
    <property type="project" value="TreeGrafter"/>
</dbReference>
<dbReference type="Gene3D" id="1.10.287.470">
    <property type="entry name" value="Helix hairpin bin"/>
    <property type="match status" value="1"/>
</dbReference>
<evidence type="ECO:0000313" key="2">
    <source>
        <dbReference type="Proteomes" id="UP000261905"/>
    </source>
</evidence>
<dbReference type="OrthoDB" id="2547524at2"/>
<dbReference type="GO" id="GO:1990281">
    <property type="term" value="C:efflux pump complex"/>
    <property type="evidence" value="ECO:0007669"/>
    <property type="project" value="TreeGrafter"/>
</dbReference>
<reference evidence="1 2" key="1">
    <citation type="submission" date="2018-08" db="EMBL/GenBank/DDBJ databases">
        <title>Paenibacillus sp. M4BSY-1, whole genome shotgun sequence.</title>
        <authorList>
            <person name="Tuo L."/>
        </authorList>
    </citation>
    <scope>NUCLEOTIDE SEQUENCE [LARGE SCALE GENOMIC DNA]</scope>
    <source>
        <strain evidence="1 2">M4BSY-1</strain>
    </source>
</reference>
<sequence>MELSKEQVDRKRKKWISAVLLLLIGLLLFFTLFSNTLQSVTLPKVRAEPAASGGVTYKLERSGVLQPVNQADLLNLAGWRIQKVLVKEGEAVKKGQKLVLYDSSSAERELEDEIAQLKKQSIALENIQDQFKLSMVDGDESAIRSVRRELATRNIDISMQQRKIDGLREQLNRQKELTAPFNGIVMKLNAVEGLASNGQPDIVVSNLDLGYQLTFVADGELVDRFTLVVRQPIELRVASEEGNQPARSLEGTIVEITDADSRMVDSPEGGAGATATVRQKQLRIHVADADLKGGEQVTVKLERASSGRGWLVPNEAIHREGERRFILKVEQQRGALGNVFVARKVLIEAIEATEWETMIPADRLYEGDLIILESSEPLQNGNRIRLQ</sequence>
<organism evidence="1 2">
    <name type="scientific">Paenibacillus paeoniae</name>
    <dbReference type="NCBI Taxonomy" id="2292705"/>
    <lineage>
        <taxon>Bacteria</taxon>
        <taxon>Bacillati</taxon>
        <taxon>Bacillota</taxon>
        <taxon>Bacilli</taxon>
        <taxon>Bacillales</taxon>
        <taxon>Paenibacillaceae</taxon>
        <taxon>Paenibacillus</taxon>
    </lineage>
</organism>
<dbReference type="AlphaFoldDB" id="A0A371PGU6"/>
<name>A0A371PGU6_9BACL</name>
<dbReference type="Gene3D" id="2.40.420.20">
    <property type="match status" value="1"/>
</dbReference>
<dbReference type="Gene3D" id="2.40.50.100">
    <property type="match status" value="1"/>
</dbReference>
<comment type="caution">
    <text evidence="1">The sequence shown here is derived from an EMBL/GenBank/DDBJ whole genome shotgun (WGS) entry which is preliminary data.</text>
</comment>
<gene>
    <name evidence="1" type="ORF">DX130_16100</name>
</gene>
<dbReference type="PANTHER" id="PTHR30469:SF15">
    <property type="entry name" value="HLYD FAMILY OF SECRETION PROTEINS"/>
    <property type="match status" value="1"/>
</dbReference>